<gene>
    <name evidence="6" type="ORF">C900_00031</name>
</gene>
<dbReference type="SMART" id="SM00448">
    <property type="entry name" value="REC"/>
    <property type="match status" value="1"/>
</dbReference>
<dbReference type="Pfam" id="PF00072">
    <property type="entry name" value="Response_reg"/>
    <property type="match status" value="1"/>
</dbReference>
<dbReference type="Proteomes" id="UP000011135">
    <property type="component" value="Unassembled WGS sequence"/>
</dbReference>
<dbReference type="GO" id="GO:0000160">
    <property type="term" value="P:phosphorelay signal transduction system"/>
    <property type="evidence" value="ECO:0007669"/>
    <property type="project" value="InterPro"/>
</dbReference>
<reference evidence="6 7" key="1">
    <citation type="submission" date="2012-12" db="EMBL/GenBank/DDBJ databases">
        <title>Genome assembly of Fulvivirga imtechensis AK7.</title>
        <authorList>
            <person name="Nupur N."/>
            <person name="Khatri I."/>
            <person name="Kumar R."/>
            <person name="Subramanian S."/>
            <person name="Pinnaka A."/>
        </authorList>
    </citation>
    <scope>NUCLEOTIDE SEQUENCE [LARGE SCALE GENOMIC DNA]</scope>
    <source>
        <strain evidence="6 7">AK7</strain>
    </source>
</reference>
<evidence type="ECO:0000256" key="1">
    <source>
        <dbReference type="ARBA" id="ARBA00022741"/>
    </source>
</evidence>
<dbReference type="GO" id="GO:0006355">
    <property type="term" value="P:regulation of DNA-templated transcription"/>
    <property type="evidence" value="ECO:0007669"/>
    <property type="project" value="InterPro"/>
</dbReference>
<keyword evidence="7" id="KW-1185">Reference proteome</keyword>
<dbReference type="CDD" id="cd00009">
    <property type="entry name" value="AAA"/>
    <property type="match status" value="1"/>
</dbReference>
<dbReference type="Gene3D" id="3.40.50.300">
    <property type="entry name" value="P-loop containing nucleotide triphosphate hydrolases"/>
    <property type="match status" value="1"/>
</dbReference>
<evidence type="ECO:0000313" key="7">
    <source>
        <dbReference type="Proteomes" id="UP000011135"/>
    </source>
</evidence>
<comment type="caution">
    <text evidence="6">The sequence shown here is derived from an EMBL/GenBank/DDBJ whole genome shotgun (WGS) entry which is preliminary data.</text>
</comment>
<dbReference type="FunFam" id="3.40.50.300:FF:000006">
    <property type="entry name" value="DNA-binding transcriptional regulator NtrC"/>
    <property type="match status" value="1"/>
</dbReference>
<dbReference type="RefSeq" id="WP_009577460.1">
    <property type="nucleotide sequence ID" value="NZ_AMZN01000001.1"/>
</dbReference>
<keyword evidence="3" id="KW-0597">Phosphoprotein</keyword>
<evidence type="ECO:0000259" key="5">
    <source>
        <dbReference type="PROSITE" id="PS50110"/>
    </source>
</evidence>
<dbReference type="InterPro" id="IPR002078">
    <property type="entry name" value="Sigma_54_int"/>
</dbReference>
<dbReference type="InterPro" id="IPR027417">
    <property type="entry name" value="P-loop_NTPase"/>
</dbReference>
<dbReference type="CDD" id="cd00156">
    <property type="entry name" value="REC"/>
    <property type="match status" value="1"/>
</dbReference>
<dbReference type="InterPro" id="IPR001789">
    <property type="entry name" value="Sig_transdc_resp-reg_receiver"/>
</dbReference>
<proteinExistence type="predicted"/>
<feature type="domain" description="Sigma-54 factor interaction" evidence="4">
    <location>
        <begin position="143"/>
        <end position="372"/>
    </location>
</feature>
<dbReference type="eggNOG" id="COG2204">
    <property type="taxonomic scope" value="Bacteria"/>
</dbReference>
<keyword evidence="1" id="KW-0547">Nucleotide-binding</keyword>
<dbReference type="Pfam" id="PF25601">
    <property type="entry name" value="AAA_lid_14"/>
    <property type="match status" value="1"/>
</dbReference>
<dbReference type="EMBL" id="AMZN01000001">
    <property type="protein sequence ID" value="ELR73867.1"/>
    <property type="molecule type" value="Genomic_DNA"/>
</dbReference>
<sequence>MIKVFVVDDDPVYSMMIGETLKRHELLEFTYFTNAEDCVSSLHERPDIITIDFHLPDANGLELLSKIKKFDTGIYTILISGQKDLEVVVEAYKMGATSYLIKNEDTLVELDNSVKNLIAAIKLEQEVESLREQVFERNKYSNILGSSPAIMKMLNLVQKVESKNILVMISGESGTGKELFARAIHYNSQRKKKPFVTVNMGAIPLDLVESELFGHEKGAFTGATSKRIGKFEEANQGTIFLDEIGEIDMDTQKKLLRVLQEQEVVRLGNNKAMKLDVRVIAATNKDLMKEVKEGRFREDLFYRLQGFLLQLPPLRERGDDIIILAKAFLKEFTEQNKMGEMKISRPAMEALVKHSWPGNVRELKSIVERAALMADSSEIQEEDLIFSG</sequence>
<dbReference type="OrthoDB" id="9810703at2"/>
<dbReference type="Gene3D" id="1.10.8.60">
    <property type="match status" value="1"/>
</dbReference>
<dbReference type="GO" id="GO:0005524">
    <property type="term" value="F:ATP binding"/>
    <property type="evidence" value="ECO:0007669"/>
    <property type="project" value="UniProtKB-KW"/>
</dbReference>
<dbReference type="InterPro" id="IPR025662">
    <property type="entry name" value="Sigma_54_int_dom_ATP-bd_1"/>
</dbReference>
<dbReference type="SUPFAM" id="SSF52172">
    <property type="entry name" value="CheY-like"/>
    <property type="match status" value="1"/>
</dbReference>
<dbReference type="InterPro" id="IPR058031">
    <property type="entry name" value="AAA_lid_NorR"/>
</dbReference>
<dbReference type="InterPro" id="IPR011006">
    <property type="entry name" value="CheY-like_superfamily"/>
</dbReference>
<dbReference type="SMART" id="SM00382">
    <property type="entry name" value="AAA"/>
    <property type="match status" value="1"/>
</dbReference>
<dbReference type="PROSITE" id="PS50110">
    <property type="entry name" value="RESPONSE_REGULATORY"/>
    <property type="match status" value="1"/>
</dbReference>
<evidence type="ECO:0000259" key="4">
    <source>
        <dbReference type="PROSITE" id="PS50045"/>
    </source>
</evidence>
<accession>L8K327</accession>
<dbReference type="AlphaFoldDB" id="L8K327"/>
<dbReference type="SUPFAM" id="SSF52540">
    <property type="entry name" value="P-loop containing nucleoside triphosphate hydrolases"/>
    <property type="match status" value="1"/>
</dbReference>
<organism evidence="6 7">
    <name type="scientific">Fulvivirga imtechensis AK7</name>
    <dbReference type="NCBI Taxonomy" id="1237149"/>
    <lineage>
        <taxon>Bacteria</taxon>
        <taxon>Pseudomonadati</taxon>
        <taxon>Bacteroidota</taxon>
        <taxon>Cytophagia</taxon>
        <taxon>Cytophagales</taxon>
        <taxon>Fulvivirgaceae</taxon>
        <taxon>Fulvivirga</taxon>
    </lineage>
</organism>
<evidence type="ECO:0000313" key="6">
    <source>
        <dbReference type="EMBL" id="ELR73867.1"/>
    </source>
</evidence>
<dbReference type="PROSITE" id="PS00675">
    <property type="entry name" value="SIGMA54_INTERACT_1"/>
    <property type="match status" value="1"/>
</dbReference>
<feature type="modified residue" description="4-aspartylphosphate" evidence="3">
    <location>
        <position position="52"/>
    </location>
</feature>
<protein>
    <submittedName>
        <fullName evidence="6">Two-component response regulator</fullName>
    </submittedName>
</protein>
<dbReference type="Pfam" id="PF00158">
    <property type="entry name" value="Sigma54_activat"/>
    <property type="match status" value="1"/>
</dbReference>
<dbReference type="PANTHER" id="PTHR32071">
    <property type="entry name" value="TRANSCRIPTIONAL REGULATORY PROTEIN"/>
    <property type="match status" value="1"/>
</dbReference>
<dbReference type="PROSITE" id="PS50045">
    <property type="entry name" value="SIGMA54_INTERACT_4"/>
    <property type="match status" value="1"/>
</dbReference>
<name>L8K327_9BACT</name>
<dbReference type="STRING" id="1237149.C900_00031"/>
<evidence type="ECO:0000256" key="2">
    <source>
        <dbReference type="ARBA" id="ARBA00022840"/>
    </source>
</evidence>
<feature type="domain" description="Response regulatory" evidence="5">
    <location>
        <begin position="3"/>
        <end position="117"/>
    </location>
</feature>
<dbReference type="Gene3D" id="3.40.50.2300">
    <property type="match status" value="1"/>
</dbReference>
<evidence type="ECO:0000256" key="3">
    <source>
        <dbReference type="PROSITE-ProRule" id="PRU00169"/>
    </source>
</evidence>
<dbReference type="InterPro" id="IPR003593">
    <property type="entry name" value="AAA+_ATPase"/>
</dbReference>
<keyword evidence="2" id="KW-0067">ATP-binding</keyword>